<evidence type="ECO:0000313" key="2">
    <source>
        <dbReference type="Proteomes" id="UP000265562"/>
    </source>
</evidence>
<organism evidence="1 2">
    <name type="scientific">Lachnoanaerobaculum umeaense</name>
    <dbReference type="NCBI Taxonomy" id="617123"/>
    <lineage>
        <taxon>Bacteria</taxon>
        <taxon>Bacillati</taxon>
        <taxon>Bacillota</taxon>
        <taxon>Clostridia</taxon>
        <taxon>Lachnospirales</taxon>
        <taxon>Lachnospiraceae</taxon>
        <taxon>Lachnoanaerobaculum</taxon>
    </lineage>
</organism>
<dbReference type="InterPro" id="IPR011397">
    <property type="entry name" value="YhfC"/>
</dbReference>
<name>A0A385Q0U3_9FIRM</name>
<dbReference type="PROSITE" id="PS51257">
    <property type="entry name" value="PROKAR_LIPOPROTEIN"/>
    <property type="match status" value="1"/>
</dbReference>
<dbReference type="Proteomes" id="UP000265562">
    <property type="component" value="Chromosome"/>
</dbReference>
<dbReference type="EMBL" id="CP032364">
    <property type="protein sequence ID" value="AYA99369.1"/>
    <property type="molecule type" value="Genomic_DNA"/>
</dbReference>
<reference evidence="1 2" key="1">
    <citation type="submission" date="2018-09" db="EMBL/GenBank/DDBJ databases">
        <title>Genome sequencing of Lachnoanaerobaculum umeaense DSM 23576.</title>
        <authorList>
            <person name="Kook J.-K."/>
            <person name="Park S.-N."/>
            <person name="Lim Y.K."/>
        </authorList>
    </citation>
    <scope>NUCLEOTIDE SEQUENCE [LARGE SCALE GENOMIC DNA]</scope>
    <source>
        <strain evidence="2">DSM 23576 \ CCUG 58757</strain>
    </source>
</reference>
<evidence type="ECO:0000313" key="1">
    <source>
        <dbReference type="EMBL" id="AYA99369.1"/>
    </source>
</evidence>
<dbReference type="OrthoDB" id="9807167at2"/>
<accession>A0A385Q0U3</accession>
<proteinExistence type="predicted"/>
<dbReference type="RefSeq" id="WP_111525978.1">
    <property type="nucleotide sequence ID" value="NZ_CP032364.1"/>
</dbReference>
<dbReference type="Pfam" id="PF10086">
    <property type="entry name" value="YhfC"/>
    <property type="match status" value="1"/>
</dbReference>
<keyword evidence="1" id="KW-0645">Protease</keyword>
<sequence>MDRVPFLSMVFIAISCVVGFAIPVILFIYFRKKKHADISPFFVGFTIFMGMVMTWEASIHRAVFGSTFGVNLKNNIMLYALYGGLMAAAFEEIGRLIAFGFILRKKYRDKNINACMYGAGHGGLEATVILGFTMISNLLLSFTINSGNISDVLGRLSGDNLVQFEASIKTLIMSPSYIFLLGIFERVFTVIIQISLSVLVWFAVKRRKFLFVIAFLLHFAVDAMSIIMAGIHMPAILIELILGIEAALIAVFVRKIYVLES</sequence>
<keyword evidence="1" id="KW-0378">Hydrolase</keyword>
<keyword evidence="1" id="KW-0482">Metalloprotease</keyword>
<dbReference type="GO" id="GO:0006508">
    <property type="term" value="P:proteolysis"/>
    <property type="evidence" value="ECO:0007669"/>
    <property type="project" value="UniProtKB-KW"/>
</dbReference>
<keyword evidence="2" id="KW-1185">Reference proteome</keyword>
<protein>
    <submittedName>
        <fullName evidence="1">YhfC family intramembrane metalloprotease</fullName>
    </submittedName>
</protein>
<dbReference type="PIRSF" id="PIRSF033101">
    <property type="entry name" value="UCP033101"/>
    <property type="match status" value="1"/>
</dbReference>
<dbReference type="KEGG" id="lua:D4A81_05145"/>
<dbReference type="AlphaFoldDB" id="A0A385Q0U3"/>
<gene>
    <name evidence="1" type="ORF">D4A81_05145</name>
</gene>
<dbReference type="GO" id="GO:0008237">
    <property type="term" value="F:metallopeptidase activity"/>
    <property type="evidence" value="ECO:0007669"/>
    <property type="project" value="UniProtKB-KW"/>
</dbReference>